<organism evidence="2 3">
    <name type="scientific">Oceanicoccus sagamiensis</name>
    <dbReference type="NCBI Taxonomy" id="716816"/>
    <lineage>
        <taxon>Bacteria</taxon>
        <taxon>Pseudomonadati</taxon>
        <taxon>Pseudomonadota</taxon>
        <taxon>Gammaproteobacteria</taxon>
        <taxon>Cellvibrionales</taxon>
        <taxon>Spongiibacteraceae</taxon>
        <taxon>Oceanicoccus</taxon>
    </lineage>
</organism>
<dbReference type="InterPro" id="IPR014710">
    <property type="entry name" value="RmlC-like_jellyroll"/>
</dbReference>
<dbReference type="EMBL" id="CP019343">
    <property type="protein sequence ID" value="ARN73638.1"/>
    <property type="molecule type" value="Genomic_DNA"/>
</dbReference>
<accession>A0A1X9N6B6</accession>
<sequence length="163" mass="18376">MDKQHLIAALQLEPHTEGGYYRRTYCSEKAVTTANGSERALLSSIYYMLCSDSPIGFFHRNQSDIIHYWHSGSALTYYLVDPEGNFSSHRLGPDLAAGDSFQMTVPGGYWKATLLENGDYGLLSEAVAPGFDYADMTLAKLEELQRDFPKLAEKIDLKRFCKF</sequence>
<dbReference type="InterPro" id="IPR011051">
    <property type="entry name" value="RmlC_Cupin_sf"/>
</dbReference>
<dbReference type="OrthoDB" id="9798288at2"/>
<dbReference type="Gene3D" id="2.60.120.10">
    <property type="entry name" value="Jelly Rolls"/>
    <property type="match status" value="1"/>
</dbReference>
<keyword evidence="3" id="KW-1185">Reference proteome</keyword>
<evidence type="ECO:0000313" key="2">
    <source>
        <dbReference type="EMBL" id="ARN73638.1"/>
    </source>
</evidence>
<dbReference type="RefSeq" id="WP_085757752.1">
    <property type="nucleotide sequence ID" value="NZ_CP019343.1"/>
</dbReference>
<dbReference type="Proteomes" id="UP000193450">
    <property type="component" value="Chromosome"/>
</dbReference>
<dbReference type="SUPFAM" id="SSF51182">
    <property type="entry name" value="RmlC-like cupins"/>
    <property type="match status" value="1"/>
</dbReference>
<feature type="domain" description="DUF985" evidence="1">
    <location>
        <begin position="4"/>
        <end position="139"/>
    </location>
</feature>
<dbReference type="InterPro" id="IPR009327">
    <property type="entry name" value="Cupin_DUF985"/>
</dbReference>
<reference evidence="2 3" key="1">
    <citation type="submission" date="2016-11" db="EMBL/GenBank/DDBJ databases">
        <title>Trade-off between light-utilization and light-protection in marine flavobacteria.</title>
        <authorList>
            <person name="Kumagai Y."/>
        </authorList>
    </citation>
    <scope>NUCLEOTIDE SEQUENCE [LARGE SCALE GENOMIC DNA]</scope>
    <source>
        <strain evidence="2 3">NBRC 107125</strain>
    </source>
</reference>
<dbReference type="KEGG" id="osg:BST96_05600"/>
<evidence type="ECO:0000313" key="3">
    <source>
        <dbReference type="Proteomes" id="UP000193450"/>
    </source>
</evidence>
<dbReference type="CDD" id="cd06121">
    <property type="entry name" value="cupin_YML079wp"/>
    <property type="match status" value="1"/>
</dbReference>
<dbReference type="InterPro" id="IPR039935">
    <property type="entry name" value="YML079W-like"/>
</dbReference>
<dbReference type="PANTHER" id="PTHR33387">
    <property type="entry name" value="RMLC-LIKE JELLY ROLL FOLD PROTEIN"/>
    <property type="match status" value="1"/>
</dbReference>
<dbReference type="Pfam" id="PF06172">
    <property type="entry name" value="Cupin_5"/>
    <property type="match status" value="1"/>
</dbReference>
<dbReference type="PANTHER" id="PTHR33387:SF3">
    <property type="entry name" value="DUF985 DOMAIN-CONTAINING PROTEIN"/>
    <property type="match status" value="1"/>
</dbReference>
<dbReference type="STRING" id="716816.BST96_05600"/>
<protein>
    <submittedName>
        <fullName evidence="2">Cupin</fullName>
    </submittedName>
</protein>
<evidence type="ECO:0000259" key="1">
    <source>
        <dbReference type="Pfam" id="PF06172"/>
    </source>
</evidence>
<dbReference type="AlphaFoldDB" id="A0A1X9N6B6"/>
<gene>
    <name evidence="2" type="ORF">BST96_05600</name>
</gene>
<proteinExistence type="predicted"/>
<name>A0A1X9N6B6_9GAMM</name>